<accession>A0A511M7F8</accession>
<evidence type="ECO:0000313" key="1">
    <source>
        <dbReference type="EMBL" id="GEM36583.1"/>
    </source>
</evidence>
<evidence type="ECO:0000313" key="2">
    <source>
        <dbReference type="Proteomes" id="UP000321424"/>
    </source>
</evidence>
<proteinExistence type="predicted"/>
<name>A0A511M7F8_9NOCA</name>
<organism evidence="1 2">
    <name type="scientific">Nocardia ninae NBRC 108245</name>
    <dbReference type="NCBI Taxonomy" id="1210091"/>
    <lineage>
        <taxon>Bacteria</taxon>
        <taxon>Bacillati</taxon>
        <taxon>Actinomycetota</taxon>
        <taxon>Actinomycetes</taxon>
        <taxon>Mycobacteriales</taxon>
        <taxon>Nocardiaceae</taxon>
        <taxon>Nocardia</taxon>
    </lineage>
</organism>
<dbReference type="Proteomes" id="UP000321424">
    <property type="component" value="Unassembled WGS sequence"/>
</dbReference>
<protein>
    <submittedName>
        <fullName evidence="1">Uncharacterized protein</fullName>
    </submittedName>
</protein>
<gene>
    <name evidence="1" type="ORF">NN4_11020</name>
</gene>
<reference evidence="1 2" key="1">
    <citation type="submission" date="2019-07" db="EMBL/GenBank/DDBJ databases">
        <title>Whole genome shotgun sequence of Nocardia ninae NBRC 108245.</title>
        <authorList>
            <person name="Hosoyama A."/>
            <person name="Uohara A."/>
            <person name="Ohji S."/>
            <person name="Ichikawa N."/>
        </authorList>
    </citation>
    <scope>NUCLEOTIDE SEQUENCE [LARGE SCALE GENOMIC DNA]</scope>
    <source>
        <strain evidence="1 2">NBRC 108245</strain>
    </source>
</reference>
<dbReference type="AlphaFoldDB" id="A0A511M7F8"/>
<keyword evidence="2" id="KW-1185">Reference proteome</keyword>
<dbReference type="EMBL" id="BJXA01000004">
    <property type="protein sequence ID" value="GEM36583.1"/>
    <property type="molecule type" value="Genomic_DNA"/>
</dbReference>
<sequence>MEPDGFAVELTELCPLLVGTPSVDFSHPANTNPTPTTSAIPRSLFPLLVIRSPNRRCLKSIRGGCIPVPTPVTCANRTADPA</sequence>
<comment type="caution">
    <text evidence="1">The sequence shown here is derived from an EMBL/GenBank/DDBJ whole genome shotgun (WGS) entry which is preliminary data.</text>
</comment>